<dbReference type="SMART" id="SM00349">
    <property type="entry name" value="KRAB"/>
    <property type="match status" value="1"/>
</dbReference>
<dbReference type="OrthoDB" id="9892686at2759"/>
<dbReference type="SUPFAM" id="SSF109640">
    <property type="entry name" value="KRAB domain (Kruppel-associated box)"/>
    <property type="match status" value="1"/>
</dbReference>
<dbReference type="GO" id="GO:0006355">
    <property type="term" value="P:regulation of DNA-templated transcription"/>
    <property type="evidence" value="ECO:0007669"/>
    <property type="project" value="InterPro"/>
</dbReference>
<accession>A0A8J6A4S6</accession>
<dbReference type="AlphaFoldDB" id="A0A8J6A4S6"/>
<feature type="compositionally biased region" description="Basic and acidic residues" evidence="1">
    <location>
        <begin position="20"/>
        <end position="30"/>
    </location>
</feature>
<dbReference type="EMBL" id="JAGFMF010011709">
    <property type="protein sequence ID" value="KAG8515444.1"/>
    <property type="molecule type" value="Genomic_DNA"/>
</dbReference>
<feature type="region of interest" description="Disordered" evidence="1">
    <location>
        <begin position="1"/>
        <end position="77"/>
    </location>
</feature>
<evidence type="ECO:0000313" key="4">
    <source>
        <dbReference type="Proteomes" id="UP000700334"/>
    </source>
</evidence>
<evidence type="ECO:0000259" key="2">
    <source>
        <dbReference type="PROSITE" id="PS50805"/>
    </source>
</evidence>
<sequence length="364" mass="39125">MGPGVEKARRERRGPASRVGPDRPHEDSETAHTAPSTRVLRAARASRGEFAPPEPEPPGPSLPRPAPASQRTSRPVRWRRLWSGLGARQEHTDCGPTGFLWQNRSLSNYAAAPGAPARVQPSSPAPRFGAVPTPGPGRRDRASNGPAPQVRLQPDPAFPRPRLWRPLPRASGAAGEALAASAQGKGSRDPTQPFPSGRGAGARGSPGESRGVALGQRSCVRQEAVPLTFQDVAVYFSRAEWRRLGPDQWALYRDVMLENFGHVAALGEAPRPRPALRGWAWRQCRGSFQLGGQCLAQVPGVLPAHFLWVPGPETSPRLPPTSVSSARALLQGWLCTVSPHLHAPARGSQDLPFPAGLGDRCRRT</sequence>
<dbReference type="Proteomes" id="UP000700334">
    <property type="component" value="Unassembled WGS sequence"/>
</dbReference>
<comment type="caution">
    <text evidence="3">The sequence shown here is derived from an EMBL/GenBank/DDBJ whole genome shotgun (WGS) entry which is preliminary data.</text>
</comment>
<dbReference type="PROSITE" id="PS50805">
    <property type="entry name" value="KRAB"/>
    <property type="match status" value="1"/>
</dbReference>
<keyword evidence="4" id="KW-1185">Reference proteome</keyword>
<dbReference type="InterPro" id="IPR036051">
    <property type="entry name" value="KRAB_dom_sf"/>
</dbReference>
<feature type="compositionally biased region" description="Pro residues" evidence="1">
    <location>
        <begin position="52"/>
        <end position="66"/>
    </location>
</feature>
<dbReference type="InterPro" id="IPR001909">
    <property type="entry name" value="KRAB"/>
</dbReference>
<dbReference type="CDD" id="cd07765">
    <property type="entry name" value="KRAB_A-box"/>
    <property type="match status" value="1"/>
</dbReference>
<feature type="domain" description="KRAB" evidence="2">
    <location>
        <begin position="227"/>
        <end position="345"/>
    </location>
</feature>
<dbReference type="PANTHER" id="PTHR23232">
    <property type="entry name" value="KRAB DOMAIN C2H2 ZINC FINGER"/>
    <property type="match status" value="1"/>
</dbReference>
<name>A0A8J6A4S6_GALPY</name>
<protein>
    <submittedName>
        <fullName evidence="3">Zinc finger protein 251</fullName>
    </submittedName>
</protein>
<gene>
    <name evidence="3" type="ORF">J0S82_019221</name>
</gene>
<proteinExistence type="predicted"/>
<evidence type="ECO:0000313" key="3">
    <source>
        <dbReference type="EMBL" id="KAG8515444.1"/>
    </source>
</evidence>
<dbReference type="InterPro" id="IPR050169">
    <property type="entry name" value="Krueppel_C2H2_ZnF"/>
</dbReference>
<dbReference type="Gene3D" id="6.10.140.140">
    <property type="match status" value="1"/>
</dbReference>
<feature type="region of interest" description="Disordered" evidence="1">
    <location>
        <begin position="111"/>
        <end position="212"/>
    </location>
</feature>
<dbReference type="Pfam" id="PF01352">
    <property type="entry name" value="KRAB"/>
    <property type="match status" value="1"/>
</dbReference>
<reference evidence="3" key="1">
    <citation type="journal article" date="2021" name="Evol. Appl.">
        <title>The genome of the Pyrenean desman and the effects of bottlenecks and inbreeding on the genomic landscape of an endangered species.</title>
        <authorList>
            <person name="Escoda L."/>
            <person name="Castresana J."/>
        </authorList>
    </citation>
    <scope>NUCLEOTIDE SEQUENCE</scope>
    <source>
        <strain evidence="3">IBE-C5619</strain>
    </source>
</reference>
<evidence type="ECO:0000256" key="1">
    <source>
        <dbReference type="SAM" id="MobiDB-lite"/>
    </source>
</evidence>
<organism evidence="3 4">
    <name type="scientific">Galemys pyrenaicus</name>
    <name type="common">Iberian desman</name>
    <name type="synonym">Pyrenean desman</name>
    <dbReference type="NCBI Taxonomy" id="202257"/>
    <lineage>
        <taxon>Eukaryota</taxon>
        <taxon>Metazoa</taxon>
        <taxon>Chordata</taxon>
        <taxon>Craniata</taxon>
        <taxon>Vertebrata</taxon>
        <taxon>Euteleostomi</taxon>
        <taxon>Mammalia</taxon>
        <taxon>Eutheria</taxon>
        <taxon>Laurasiatheria</taxon>
        <taxon>Eulipotyphla</taxon>
        <taxon>Talpidae</taxon>
        <taxon>Galemys</taxon>
    </lineage>
</organism>
<feature type="compositionally biased region" description="Low complexity" evidence="1">
    <location>
        <begin position="160"/>
        <end position="182"/>
    </location>
</feature>
<dbReference type="PANTHER" id="PTHR23232:SF163">
    <property type="entry name" value="ZINC FINGER PROTEIN 589"/>
    <property type="match status" value="1"/>
</dbReference>